<sequence length="103" mass="11399">MASRLARSAVGMCEPADEILMPLTPPVPPLTRNHRRRPCPPIASSPRIHALHRRPSPLQLELAPGGPQEKGRVCPASRARAWNQSAHQGRRPLCRCRSQHCGH</sequence>
<organism evidence="3">
    <name type="scientific">Leptosphaeria maculans (strain JN3 / isolate v23.1.3 / race Av1-4-5-6-7-8)</name>
    <name type="common">Blackleg fungus</name>
    <name type="synonym">Phoma lingam</name>
    <dbReference type="NCBI Taxonomy" id="985895"/>
    <lineage>
        <taxon>Eukaryota</taxon>
        <taxon>Fungi</taxon>
        <taxon>Dikarya</taxon>
        <taxon>Ascomycota</taxon>
        <taxon>Pezizomycotina</taxon>
        <taxon>Dothideomycetes</taxon>
        <taxon>Pleosporomycetidae</taxon>
        <taxon>Pleosporales</taxon>
        <taxon>Pleosporineae</taxon>
        <taxon>Leptosphaeriaceae</taxon>
        <taxon>Plenodomus</taxon>
        <taxon>Plenodomus lingam/Leptosphaeria maculans species complex</taxon>
    </lineage>
</organism>
<feature type="region of interest" description="Disordered" evidence="1">
    <location>
        <begin position="20"/>
        <end position="52"/>
    </location>
</feature>
<dbReference type="HOGENOM" id="CLU_2264248_0_0_1"/>
<name>E4ZX90_LEPMJ</name>
<gene>
    <name evidence="2" type="ORF">LEMA_P024520.1</name>
</gene>
<dbReference type="InParanoid" id="E4ZX90"/>
<keyword evidence="3" id="KW-1185">Reference proteome</keyword>
<protein>
    <submittedName>
        <fullName evidence="2">Predicted protein</fullName>
    </submittedName>
</protein>
<dbReference type="VEuPathDB" id="FungiDB:LEMA_P024520.1"/>
<dbReference type="Proteomes" id="UP000002668">
    <property type="component" value="Genome"/>
</dbReference>
<dbReference type="EMBL" id="FP929127">
    <property type="protein sequence ID" value="CBX95300.1"/>
    <property type="molecule type" value="Genomic_DNA"/>
</dbReference>
<proteinExistence type="predicted"/>
<evidence type="ECO:0000313" key="2">
    <source>
        <dbReference type="EMBL" id="CBX95300.1"/>
    </source>
</evidence>
<dbReference type="AlphaFoldDB" id="E4ZX90"/>
<accession>E4ZX90</accession>
<evidence type="ECO:0000313" key="3">
    <source>
        <dbReference type="Proteomes" id="UP000002668"/>
    </source>
</evidence>
<evidence type="ECO:0000256" key="1">
    <source>
        <dbReference type="SAM" id="MobiDB-lite"/>
    </source>
</evidence>
<feature type="region of interest" description="Disordered" evidence="1">
    <location>
        <begin position="58"/>
        <end position="77"/>
    </location>
</feature>
<reference evidence="3" key="1">
    <citation type="journal article" date="2011" name="Nat. Commun.">
        <title>Effector diversification within compartments of the Leptosphaeria maculans genome affected by Repeat-Induced Point mutations.</title>
        <authorList>
            <person name="Rouxel T."/>
            <person name="Grandaubert J."/>
            <person name="Hane J.K."/>
            <person name="Hoede C."/>
            <person name="van de Wouw A.P."/>
            <person name="Couloux A."/>
            <person name="Dominguez V."/>
            <person name="Anthouard V."/>
            <person name="Bally P."/>
            <person name="Bourras S."/>
            <person name="Cozijnsen A.J."/>
            <person name="Ciuffetti L.M."/>
            <person name="Degrave A."/>
            <person name="Dilmaghani A."/>
            <person name="Duret L."/>
            <person name="Fudal I."/>
            <person name="Goodwin S.B."/>
            <person name="Gout L."/>
            <person name="Glaser N."/>
            <person name="Linglin J."/>
            <person name="Kema G.H.J."/>
            <person name="Lapalu N."/>
            <person name="Lawrence C.B."/>
            <person name="May K."/>
            <person name="Meyer M."/>
            <person name="Ollivier B."/>
            <person name="Poulain J."/>
            <person name="Schoch C.L."/>
            <person name="Simon A."/>
            <person name="Spatafora J.W."/>
            <person name="Stachowiak A."/>
            <person name="Turgeon B.G."/>
            <person name="Tyler B.M."/>
            <person name="Vincent D."/>
            <person name="Weissenbach J."/>
            <person name="Amselem J."/>
            <person name="Quesneville H."/>
            <person name="Oliver R.P."/>
            <person name="Wincker P."/>
            <person name="Balesdent M.-H."/>
            <person name="Howlett B.J."/>
        </authorList>
    </citation>
    <scope>NUCLEOTIDE SEQUENCE [LARGE SCALE GENOMIC DNA]</scope>
    <source>
        <strain evidence="3">JN3 / isolate v23.1.3 / race Av1-4-5-6-7-8</strain>
    </source>
</reference>